<proteinExistence type="predicted"/>
<name>A0A844Y3G4_9SPHN</name>
<keyword evidence="3" id="KW-1185">Reference proteome</keyword>
<evidence type="ECO:0000256" key="1">
    <source>
        <dbReference type="SAM" id="SignalP"/>
    </source>
</evidence>
<keyword evidence="1" id="KW-0732">Signal</keyword>
<dbReference type="RefSeq" id="WP_160608334.1">
    <property type="nucleotide sequence ID" value="NZ_WTYF01000004.1"/>
</dbReference>
<dbReference type="AlphaFoldDB" id="A0A844Y3G4"/>
<reference evidence="2 3" key="1">
    <citation type="submission" date="2019-12" db="EMBL/GenBank/DDBJ databases">
        <title>Genomic-based taxomic classification of the family Erythrobacteraceae.</title>
        <authorList>
            <person name="Xu L."/>
        </authorList>
    </citation>
    <scope>NUCLEOTIDE SEQUENCE [LARGE SCALE GENOMIC DNA]</scope>
    <source>
        <strain evidence="2 3">DSM 16225</strain>
    </source>
</reference>
<organism evidence="2 3">
    <name type="scientific">Qipengyuania gaetbuli</name>
    <dbReference type="NCBI Taxonomy" id="266952"/>
    <lineage>
        <taxon>Bacteria</taxon>
        <taxon>Pseudomonadati</taxon>
        <taxon>Pseudomonadota</taxon>
        <taxon>Alphaproteobacteria</taxon>
        <taxon>Sphingomonadales</taxon>
        <taxon>Erythrobacteraceae</taxon>
        <taxon>Qipengyuania</taxon>
    </lineage>
</organism>
<evidence type="ECO:0000313" key="3">
    <source>
        <dbReference type="Proteomes" id="UP000444185"/>
    </source>
</evidence>
<dbReference type="Proteomes" id="UP000444185">
    <property type="component" value="Unassembled WGS sequence"/>
</dbReference>
<dbReference type="OrthoDB" id="7582310at2"/>
<protein>
    <submittedName>
        <fullName evidence="2">Uncharacterized protein</fullName>
    </submittedName>
</protein>
<feature type="chain" id="PRO_5032309224" evidence="1">
    <location>
        <begin position="19"/>
        <end position="121"/>
    </location>
</feature>
<dbReference type="EMBL" id="WTYF01000004">
    <property type="protein sequence ID" value="MXO51612.1"/>
    <property type="molecule type" value="Genomic_DNA"/>
</dbReference>
<feature type="signal peptide" evidence="1">
    <location>
        <begin position="1"/>
        <end position="18"/>
    </location>
</feature>
<gene>
    <name evidence="2" type="ORF">GRI42_09895</name>
</gene>
<evidence type="ECO:0000313" key="2">
    <source>
        <dbReference type="EMBL" id="MXO51612.1"/>
    </source>
</evidence>
<sequence length="121" mass="12485">MNKLALIAALGLATPLAAQDASAPPQLDAAQQASVRCGAAFAIVARGQAEGDEAMARYPDLKERGLEFFVRSTARLMDETGADREAMRALVMAEGAALGSDPASLHAVMPACLLMLDASGL</sequence>
<accession>A0A844Y3G4</accession>
<comment type="caution">
    <text evidence="2">The sequence shown here is derived from an EMBL/GenBank/DDBJ whole genome shotgun (WGS) entry which is preliminary data.</text>
</comment>